<dbReference type="Proteomes" id="UP000253846">
    <property type="component" value="Unassembled WGS sequence"/>
</dbReference>
<proteinExistence type="predicted"/>
<sequence length="170" mass="19550">MFKLVLRLSLLFLFVIHTQLTMAKEKETDKKFEFPHVIENYTLTEDLLLKMEQINKEECESSPSESKVSDTEKEPDIEIEHDHSIEGFVASISNQPKLMNILKKNNITPKDFAIGTLALQATLTTLLVPLELLKEEGISFDEKNTVVSNNLEFGKKYMYRILAILKSRCK</sequence>
<evidence type="ECO:0000313" key="2">
    <source>
        <dbReference type="EMBL" id="SSZ39718.1"/>
    </source>
</evidence>
<feature type="signal peptide" evidence="1">
    <location>
        <begin position="1"/>
        <end position="23"/>
    </location>
</feature>
<protein>
    <submittedName>
        <fullName evidence="2">Uncharacterized protein</fullName>
    </submittedName>
</protein>
<name>A0A336NBN6_BARGR</name>
<dbReference type="AlphaFoldDB" id="A0A336NBN6"/>
<accession>A0A336NBN6</accession>
<organism evidence="2 3">
    <name type="scientific">Bartonella grahamii</name>
    <dbReference type="NCBI Taxonomy" id="33045"/>
    <lineage>
        <taxon>Bacteria</taxon>
        <taxon>Pseudomonadati</taxon>
        <taxon>Pseudomonadota</taxon>
        <taxon>Alphaproteobacteria</taxon>
        <taxon>Hyphomicrobiales</taxon>
        <taxon>Bartonellaceae</taxon>
        <taxon>Bartonella</taxon>
    </lineage>
</organism>
<feature type="chain" id="PRO_5016249975" evidence="1">
    <location>
        <begin position="24"/>
        <end position="170"/>
    </location>
</feature>
<evidence type="ECO:0000256" key="1">
    <source>
        <dbReference type="SAM" id="SignalP"/>
    </source>
</evidence>
<keyword evidence="1" id="KW-0732">Signal</keyword>
<evidence type="ECO:0000313" key="3">
    <source>
        <dbReference type="Proteomes" id="UP000253846"/>
    </source>
</evidence>
<dbReference type="RefSeq" id="WP_026500157.1">
    <property type="nucleotide sequence ID" value="NZ_CACVBG010000001.1"/>
</dbReference>
<reference evidence="2 3" key="1">
    <citation type="submission" date="2018-06" db="EMBL/GenBank/DDBJ databases">
        <authorList>
            <consortium name="Pathogen Informatics"/>
            <person name="Doyle S."/>
        </authorList>
    </citation>
    <scope>NUCLEOTIDE SEQUENCE [LARGE SCALE GENOMIC DNA]</scope>
    <source>
        <strain evidence="2 3">NCTC12860</strain>
    </source>
</reference>
<dbReference type="EMBL" id="UFTD01000001">
    <property type="protein sequence ID" value="SSZ39718.1"/>
    <property type="molecule type" value="Genomic_DNA"/>
</dbReference>
<gene>
    <name evidence="2" type="ORF">NCTC12860_00935</name>
</gene>